<dbReference type="EnsemblMetazoa" id="G20297.2">
    <property type="protein sequence ID" value="G20297.2:cds"/>
    <property type="gene ID" value="G20297"/>
</dbReference>
<dbReference type="Gene3D" id="1.10.533.10">
    <property type="entry name" value="Death Domain, Fas"/>
    <property type="match status" value="1"/>
</dbReference>
<evidence type="ECO:0000313" key="2">
    <source>
        <dbReference type="Proteomes" id="UP000005408"/>
    </source>
</evidence>
<dbReference type="OrthoDB" id="6110214at2759"/>
<organism evidence="1 2">
    <name type="scientific">Magallana gigas</name>
    <name type="common">Pacific oyster</name>
    <name type="synonym">Crassostrea gigas</name>
    <dbReference type="NCBI Taxonomy" id="29159"/>
    <lineage>
        <taxon>Eukaryota</taxon>
        <taxon>Metazoa</taxon>
        <taxon>Spiralia</taxon>
        <taxon>Lophotrochozoa</taxon>
        <taxon>Mollusca</taxon>
        <taxon>Bivalvia</taxon>
        <taxon>Autobranchia</taxon>
        <taxon>Pteriomorphia</taxon>
        <taxon>Ostreida</taxon>
        <taxon>Ostreoidea</taxon>
        <taxon>Ostreidae</taxon>
        <taxon>Magallana</taxon>
    </lineage>
</organism>
<dbReference type="Proteomes" id="UP000005408">
    <property type="component" value="Unassembled WGS sequence"/>
</dbReference>
<name>A0A8W8JN03_MAGGI</name>
<accession>A0A8W8JN03</accession>
<dbReference type="AlphaFoldDB" id="A0A8W8JN03"/>
<evidence type="ECO:0000313" key="1">
    <source>
        <dbReference type="EnsemblMetazoa" id="G20297.3:cds"/>
    </source>
</evidence>
<dbReference type="EnsemblMetazoa" id="G20297.3">
    <property type="protein sequence ID" value="G20297.3:cds"/>
    <property type="gene ID" value="G20297"/>
</dbReference>
<dbReference type="InterPro" id="IPR011029">
    <property type="entry name" value="DEATH-like_dom_sf"/>
</dbReference>
<dbReference type="SUPFAM" id="SSF47986">
    <property type="entry name" value="DEATH domain"/>
    <property type="match status" value="1"/>
</dbReference>
<reference evidence="1" key="1">
    <citation type="submission" date="2022-08" db="UniProtKB">
        <authorList>
            <consortium name="EnsemblMetazoa"/>
        </authorList>
    </citation>
    <scope>IDENTIFICATION</scope>
    <source>
        <strain evidence="1">05x7-T-G4-1.051#20</strain>
    </source>
</reference>
<dbReference type="EnsemblMetazoa" id="G20297.5">
    <property type="protein sequence ID" value="G20297.5:cds"/>
    <property type="gene ID" value="G20297"/>
</dbReference>
<sequence length="494" mass="57035">MNHAEQEILRRFHHTLVSTIRAEYLVTLLYSKRVIDDNLQRKILSQEDTAPNVKILHMSDLLEQVKLHCSWQDFLECLDTAGFPFLRREMEKFSIGVNFRQPQIYNSSFDLLAEKLKAKIHNSEARLINCDIRCWANRLLKTIQSDSPGSILEQRKQADCCYVLLDCLAVLERTHSSQKELWKSPVYPQMESLISKTSNPLVSRIRHHARFGVALFLGDQDQRAQEYLDASVTDAKTFLNSGRDVGNCIFALVNYRLKRFAESTAQEEKLKTLDLVEEGLRHFENEEDEIRNNWRGVYYDKKLSCLLGLKPPGRCNSIANISKKDLQIAKDVLCEMEKRLSELDNRRKIHFYIAKAHLTEMESKRIARAYLEEAFELSKKGRYFSEHQIVSEMLGENVQEVNKMDYLEAGNEGIANSTVMITDCMRDSLTYCQAEQCTEPPSLLAECVSDISQKLNIDDEKTVSSSKRKMSASDESQDRVCKRIISERSHDGHF</sequence>
<protein>
    <submittedName>
        <fullName evidence="1">Uncharacterized protein</fullName>
    </submittedName>
</protein>
<dbReference type="EnsemblMetazoa" id="G20297.4">
    <property type="protein sequence ID" value="G20297.4:cds"/>
    <property type="gene ID" value="G20297"/>
</dbReference>
<dbReference type="OMA" id="ISCHLAL"/>
<proteinExistence type="predicted"/>
<keyword evidence="2" id="KW-1185">Reference proteome</keyword>